<dbReference type="SUPFAM" id="SSF51430">
    <property type="entry name" value="NAD(P)-linked oxidoreductase"/>
    <property type="match status" value="1"/>
</dbReference>
<feature type="domain" description="NADP-dependent oxidoreductase" evidence="4">
    <location>
        <begin position="31"/>
        <end position="341"/>
    </location>
</feature>
<sequence length="381" mass="42523">MAEFWAPPPTPKTRLGRHRQLAPLAGIHVSPICLGAMSIGDQWGNFMGSMDKAQSFKLLDAFYDAGGNFIDTANFYQDGSSEAFLGEWMQERGVRDHMVVATKYTNNFKRHENIPQKTAFTGNNTKSLYLAVEASLKALRTEYIDILYVHWWDWTCTIEEIMNSLHYLVQQRKVLYLGISDAPAWVVSEANMYARLTGKAPFVIYQGAWNVLERDMEREIIPMCRAQGMAIAPWNVLAGGKIRTDAEEEERRQSGENGRPDMVTGQWERSPEQRKVCQVLETVAAEVGAQSITAVAIAYVMQKTPYVFPLVGGRKVEHLHANIEALSIALSPAQIAAIEGASAFVPGFPYNIIGDGTGYSAPFKCGGHFDKWPLQQAIRPE</sequence>
<keyword evidence="6" id="KW-1185">Reference proteome</keyword>
<evidence type="ECO:0000256" key="2">
    <source>
        <dbReference type="ARBA" id="ARBA00038157"/>
    </source>
</evidence>
<dbReference type="PANTHER" id="PTHR43364">
    <property type="entry name" value="NADH-SPECIFIC METHYLGLYOXAL REDUCTASE-RELATED"/>
    <property type="match status" value="1"/>
</dbReference>
<dbReference type="eggNOG" id="KOG1575">
    <property type="taxonomic scope" value="Eukaryota"/>
</dbReference>
<dbReference type="STRING" id="743788.S8FUQ9"/>
<evidence type="ECO:0000256" key="3">
    <source>
        <dbReference type="SAM" id="MobiDB-lite"/>
    </source>
</evidence>
<dbReference type="PANTHER" id="PTHR43364:SF2">
    <property type="entry name" value="ARYL-ALCOHOL DEHYDROGENASE AAD10-RELATED"/>
    <property type="match status" value="1"/>
</dbReference>
<protein>
    <recommendedName>
        <fullName evidence="4">NADP-dependent oxidoreductase domain-containing protein</fullName>
    </recommendedName>
</protein>
<accession>S8FUQ9</accession>
<dbReference type="GO" id="GO:0016491">
    <property type="term" value="F:oxidoreductase activity"/>
    <property type="evidence" value="ECO:0007669"/>
    <property type="project" value="UniProtKB-KW"/>
</dbReference>
<evidence type="ECO:0000313" key="5">
    <source>
        <dbReference type="EMBL" id="EPT01970.1"/>
    </source>
</evidence>
<dbReference type="Pfam" id="PF00248">
    <property type="entry name" value="Aldo_ket_red"/>
    <property type="match status" value="1"/>
</dbReference>
<evidence type="ECO:0000259" key="4">
    <source>
        <dbReference type="Pfam" id="PF00248"/>
    </source>
</evidence>
<organism evidence="5 6">
    <name type="scientific">Fomitopsis schrenkii</name>
    <name type="common">Brown rot fungus</name>
    <dbReference type="NCBI Taxonomy" id="2126942"/>
    <lineage>
        <taxon>Eukaryota</taxon>
        <taxon>Fungi</taxon>
        <taxon>Dikarya</taxon>
        <taxon>Basidiomycota</taxon>
        <taxon>Agaricomycotina</taxon>
        <taxon>Agaricomycetes</taxon>
        <taxon>Polyporales</taxon>
        <taxon>Fomitopsis</taxon>
    </lineage>
</organism>
<feature type="region of interest" description="Disordered" evidence="3">
    <location>
        <begin position="245"/>
        <end position="270"/>
    </location>
</feature>
<dbReference type="InterPro" id="IPR036812">
    <property type="entry name" value="NAD(P)_OxRdtase_dom_sf"/>
</dbReference>
<dbReference type="InterPro" id="IPR023210">
    <property type="entry name" value="NADP_OxRdtase_dom"/>
</dbReference>
<name>S8FUQ9_FOMSC</name>
<dbReference type="Proteomes" id="UP000015241">
    <property type="component" value="Unassembled WGS sequence"/>
</dbReference>
<dbReference type="InterPro" id="IPR050523">
    <property type="entry name" value="AKR_Detox_Biosynth"/>
</dbReference>
<dbReference type="EMBL" id="KE504138">
    <property type="protein sequence ID" value="EPT01970.1"/>
    <property type="molecule type" value="Genomic_DNA"/>
</dbReference>
<dbReference type="OrthoDB" id="48988at2759"/>
<evidence type="ECO:0000313" key="6">
    <source>
        <dbReference type="Proteomes" id="UP000015241"/>
    </source>
</evidence>
<dbReference type="Gene3D" id="3.20.20.100">
    <property type="entry name" value="NADP-dependent oxidoreductase domain"/>
    <property type="match status" value="1"/>
</dbReference>
<dbReference type="AlphaFoldDB" id="S8FUQ9"/>
<comment type="similarity">
    <text evidence="2">Belongs to the aldo/keto reductase family. Aldo/keto reductase 2 subfamily.</text>
</comment>
<dbReference type="InParanoid" id="S8FUQ9"/>
<proteinExistence type="inferred from homology"/>
<keyword evidence="1" id="KW-0560">Oxidoreductase</keyword>
<feature type="compositionally biased region" description="Basic and acidic residues" evidence="3">
    <location>
        <begin position="245"/>
        <end position="254"/>
    </location>
</feature>
<dbReference type="HOGENOM" id="CLU_023205_2_2_1"/>
<gene>
    <name evidence="5" type="ORF">FOMPIDRAFT_1023013</name>
</gene>
<evidence type="ECO:0000256" key="1">
    <source>
        <dbReference type="ARBA" id="ARBA00023002"/>
    </source>
</evidence>
<reference evidence="5 6" key="1">
    <citation type="journal article" date="2012" name="Science">
        <title>The Paleozoic origin of enzymatic lignin decomposition reconstructed from 31 fungal genomes.</title>
        <authorList>
            <person name="Floudas D."/>
            <person name="Binder M."/>
            <person name="Riley R."/>
            <person name="Barry K."/>
            <person name="Blanchette R.A."/>
            <person name="Henrissat B."/>
            <person name="Martinez A.T."/>
            <person name="Otillar R."/>
            <person name="Spatafora J.W."/>
            <person name="Yadav J.S."/>
            <person name="Aerts A."/>
            <person name="Benoit I."/>
            <person name="Boyd A."/>
            <person name="Carlson A."/>
            <person name="Copeland A."/>
            <person name="Coutinho P.M."/>
            <person name="de Vries R.P."/>
            <person name="Ferreira P."/>
            <person name="Findley K."/>
            <person name="Foster B."/>
            <person name="Gaskell J."/>
            <person name="Glotzer D."/>
            <person name="Gorecki P."/>
            <person name="Heitman J."/>
            <person name="Hesse C."/>
            <person name="Hori C."/>
            <person name="Igarashi K."/>
            <person name="Jurgens J.A."/>
            <person name="Kallen N."/>
            <person name="Kersten P."/>
            <person name="Kohler A."/>
            <person name="Kuees U."/>
            <person name="Kumar T.K.A."/>
            <person name="Kuo A."/>
            <person name="LaButti K."/>
            <person name="Larrondo L.F."/>
            <person name="Lindquist E."/>
            <person name="Ling A."/>
            <person name="Lombard V."/>
            <person name="Lucas S."/>
            <person name="Lundell T."/>
            <person name="Martin R."/>
            <person name="McLaughlin D.J."/>
            <person name="Morgenstern I."/>
            <person name="Morin E."/>
            <person name="Murat C."/>
            <person name="Nagy L.G."/>
            <person name="Nolan M."/>
            <person name="Ohm R.A."/>
            <person name="Patyshakuliyeva A."/>
            <person name="Rokas A."/>
            <person name="Ruiz-Duenas F.J."/>
            <person name="Sabat G."/>
            <person name="Salamov A."/>
            <person name="Samejima M."/>
            <person name="Schmutz J."/>
            <person name="Slot J.C."/>
            <person name="St John F."/>
            <person name="Stenlid J."/>
            <person name="Sun H."/>
            <person name="Sun S."/>
            <person name="Syed K."/>
            <person name="Tsang A."/>
            <person name="Wiebenga A."/>
            <person name="Young D."/>
            <person name="Pisabarro A."/>
            <person name="Eastwood D.C."/>
            <person name="Martin F."/>
            <person name="Cullen D."/>
            <person name="Grigoriev I.V."/>
            <person name="Hibbett D.S."/>
        </authorList>
    </citation>
    <scope>NUCLEOTIDE SEQUENCE</scope>
    <source>
        <strain evidence="6">FP-58527</strain>
    </source>
</reference>